<comment type="caution">
    <text evidence="6">The sequence shown here is derived from an EMBL/GenBank/DDBJ whole genome shotgun (WGS) entry which is preliminary data.</text>
</comment>
<dbReference type="STRING" id="1284197.S8A4L9"/>
<keyword evidence="3" id="KW-0687">Ribonucleoprotein</keyword>
<proteinExistence type="inferred from homology"/>
<evidence type="ECO:0000313" key="7">
    <source>
        <dbReference type="Proteomes" id="UP000015100"/>
    </source>
</evidence>
<comment type="similarity">
    <text evidence="1">Belongs to the universal ribosomal protein uL23 family.</text>
</comment>
<dbReference type="InterPro" id="IPR012677">
    <property type="entry name" value="Nucleotide-bd_a/b_plait_sf"/>
</dbReference>
<dbReference type="GO" id="GO:0005762">
    <property type="term" value="C:mitochondrial large ribosomal subunit"/>
    <property type="evidence" value="ECO:0007669"/>
    <property type="project" value="TreeGrafter"/>
</dbReference>
<evidence type="ECO:0000256" key="5">
    <source>
        <dbReference type="SAM" id="MobiDB-lite"/>
    </source>
</evidence>
<dbReference type="HOGENOM" id="CLU_086423_2_0_1"/>
<sequence length="172" mass="19839">MKNIYLPNFVIALIRTPKLPPNYAQFSVPLSFNKLDLKNYLKNLYGINALGIRSSIRQQAVELTYNNKTRSYARRRSEKRMTVELAEPFIWPEEPKDLSKFDNKLYTNIEKYKEAIREETSDQGRGRWHNKSIRGKLAEAVKEQQAQKAGGSAAAKEELTEVDFDAATRDKP</sequence>
<keyword evidence="2" id="KW-0689">Ribosomal protein</keyword>
<dbReference type="eggNOG" id="KOG4089">
    <property type="taxonomic scope" value="Eukaryota"/>
</dbReference>
<dbReference type="PANTHER" id="PTHR12059:SF5">
    <property type="entry name" value="LARGE RIBOSOMAL SUBUNIT PROTEIN UL23M"/>
    <property type="match status" value="1"/>
</dbReference>
<protein>
    <recommendedName>
        <fullName evidence="4">Large ribosomal subunit protein uL23m</fullName>
    </recommendedName>
</protein>
<evidence type="ECO:0000256" key="1">
    <source>
        <dbReference type="ARBA" id="ARBA00006700"/>
    </source>
</evidence>
<dbReference type="OMA" id="WHNKSIR"/>
<dbReference type="GO" id="GO:0032543">
    <property type="term" value="P:mitochondrial translation"/>
    <property type="evidence" value="ECO:0007669"/>
    <property type="project" value="TreeGrafter"/>
</dbReference>
<evidence type="ECO:0000256" key="3">
    <source>
        <dbReference type="ARBA" id="ARBA00023274"/>
    </source>
</evidence>
<accession>S8A4L9</accession>
<dbReference type="InterPro" id="IPR012678">
    <property type="entry name" value="Ribosomal_uL23/eL15/eS24_sf"/>
</dbReference>
<dbReference type="InterPro" id="IPR013025">
    <property type="entry name" value="Ribosomal_uL23-like"/>
</dbReference>
<keyword evidence="7" id="KW-1185">Reference proteome</keyword>
<reference evidence="6 7" key="1">
    <citation type="journal article" date="2013" name="PLoS Genet.">
        <title>Genomic mechanisms accounting for the adaptation to parasitism in nematode-trapping fungi.</title>
        <authorList>
            <person name="Meerupati T."/>
            <person name="Andersson K.M."/>
            <person name="Friman E."/>
            <person name="Kumar D."/>
            <person name="Tunlid A."/>
            <person name="Ahren D."/>
        </authorList>
    </citation>
    <scope>NUCLEOTIDE SEQUENCE [LARGE SCALE GENOMIC DNA]</scope>
    <source>
        <strain evidence="6 7">CBS 200.50</strain>
    </source>
</reference>
<feature type="region of interest" description="Disordered" evidence="5">
    <location>
        <begin position="141"/>
        <end position="172"/>
    </location>
</feature>
<gene>
    <name evidence="6" type="ORF">H072_10502</name>
</gene>
<dbReference type="GO" id="GO:0003735">
    <property type="term" value="F:structural constituent of ribosome"/>
    <property type="evidence" value="ECO:0007669"/>
    <property type="project" value="InterPro"/>
</dbReference>
<evidence type="ECO:0000313" key="6">
    <source>
        <dbReference type="EMBL" id="EPS36066.1"/>
    </source>
</evidence>
<dbReference type="PANTHER" id="PTHR12059">
    <property type="entry name" value="RIBOSOMAL PROTEIN L23-RELATED"/>
    <property type="match status" value="1"/>
</dbReference>
<dbReference type="EMBL" id="AQGS01000985">
    <property type="protein sequence ID" value="EPS36066.1"/>
    <property type="molecule type" value="Genomic_DNA"/>
</dbReference>
<feature type="compositionally biased region" description="Low complexity" evidence="5">
    <location>
        <begin position="143"/>
        <end position="154"/>
    </location>
</feature>
<reference evidence="7" key="2">
    <citation type="submission" date="2013-04" db="EMBL/GenBank/DDBJ databases">
        <title>Genomic mechanisms accounting for the adaptation to parasitism in nematode-trapping fungi.</title>
        <authorList>
            <person name="Ahren D.G."/>
        </authorList>
    </citation>
    <scope>NUCLEOTIDE SEQUENCE [LARGE SCALE GENOMIC DNA]</scope>
    <source>
        <strain evidence="7">CBS 200.50</strain>
    </source>
</reference>
<dbReference type="Proteomes" id="UP000015100">
    <property type="component" value="Unassembled WGS sequence"/>
</dbReference>
<dbReference type="AlphaFoldDB" id="S8A4L9"/>
<dbReference type="SUPFAM" id="SSF54189">
    <property type="entry name" value="Ribosomal proteins S24e, L23 and L15e"/>
    <property type="match status" value="1"/>
</dbReference>
<evidence type="ECO:0000256" key="2">
    <source>
        <dbReference type="ARBA" id="ARBA00022980"/>
    </source>
</evidence>
<dbReference type="Gene3D" id="3.30.70.330">
    <property type="match status" value="1"/>
</dbReference>
<organism evidence="6 7">
    <name type="scientific">Dactylellina haptotyla (strain CBS 200.50)</name>
    <name type="common">Nematode-trapping fungus</name>
    <name type="synonym">Monacrosporium haptotylum</name>
    <dbReference type="NCBI Taxonomy" id="1284197"/>
    <lineage>
        <taxon>Eukaryota</taxon>
        <taxon>Fungi</taxon>
        <taxon>Dikarya</taxon>
        <taxon>Ascomycota</taxon>
        <taxon>Pezizomycotina</taxon>
        <taxon>Orbiliomycetes</taxon>
        <taxon>Orbiliales</taxon>
        <taxon>Orbiliaceae</taxon>
        <taxon>Dactylellina</taxon>
    </lineage>
</organism>
<name>S8A4L9_DACHA</name>
<dbReference type="Pfam" id="PF00276">
    <property type="entry name" value="Ribosomal_L23"/>
    <property type="match status" value="1"/>
</dbReference>
<dbReference type="OrthoDB" id="275582at2759"/>
<evidence type="ECO:0000256" key="4">
    <source>
        <dbReference type="ARBA" id="ARBA00039977"/>
    </source>
</evidence>